<evidence type="ECO:0000256" key="1">
    <source>
        <dbReference type="ARBA" id="ARBA00022679"/>
    </source>
</evidence>
<reference evidence="4 5" key="1">
    <citation type="submission" date="2018-07" db="EMBL/GenBank/DDBJ databases">
        <title>Complete Genome and Methylome Analysis of Deinococcus wulumuqiensis NEB 479.</title>
        <authorList>
            <person name="Fomenkov A."/>
            <person name="Luyten Y."/>
            <person name="Vincze T."/>
            <person name="Anton B.P."/>
            <person name="Clark T."/>
            <person name="Roberts R.J."/>
            <person name="Morgan R.D."/>
        </authorList>
    </citation>
    <scope>NUCLEOTIDE SEQUENCE [LARGE SCALE GENOMIC DNA]</scope>
    <source>
        <strain evidence="4 5">NEB 479</strain>
    </source>
</reference>
<keyword evidence="1 4" id="KW-0808">Transferase</keyword>
<evidence type="ECO:0000313" key="5">
    <source>
        <dbReference type="Proteomes" id="UP000253744"/>
    </source>
</evidence>
<dbReference type="Gene3D" id="3.40.630.30">
    <property type="match status" value="1"/>
</dbReference>
<dbReference type="InterPro" id="IPR000182">
    <property type="entry name" value="GNAT_dom"/>
</dbReference>
<sequence>MEPPPFPAGLTLTPTKPADNPLVADLMTRAHPDWARTAADLDRFDEMRLAGEVFERVLARRGGEPVGMAEVSKPRMDGHPGWLNLEVVTLERPLFGPLLAWAEATAARHQARTLVTRVKENWWEREAFGAAGYAEHDRMWTSVLDLTTLAFGTFAPQEARARASGVTLHPLSELGDYDEAQQRKLYDLIAALLRDVPSAAPVAVLPFRDWQFRFGHIKHPEGLWLAVAPNGEWVGVNELHLPVSSQPHMLQNGLTGVLPAWRGKGIAYALKLAAARAALERGFTHARTGNHSVNRPMLAINAALGFVREQATLTLRREV</sequence>
<dbReference type="RefSeq" id="WP_114671729.1">
    <property type="nucleotide sequence ID" value="NZ_CP031158.1"/>
</dbReference>
<dbReference type="GO" id="GO:0016747">
    <property type="term" value="F:acyltransferase activity, transferring groups other than amino-acyl groups"/>
    <property type="evidence" value="ECO:0007669"/>
    <property type="project" value="InterPro"/>
</dbReference>
<accession>A0A345IGE3</accession>
<dbReference type="Proteomes" id="UP000253744">
    <property type="component" value="Chromosome"/>
</dbReference>
<gene>
    <name evidence="4" type="ORF">DVJ83_05835</name>
</gene>
<evidence type="ECO:0000313" key="4">
    <source>
        <dbReference type="EMBL" id="AXG98765.1"/>
    </source>
</evidence>
<proteinExistence type="predicted"/>
<protein>
    <submittedName>
        <fullName evidence="4">N-acetyltransferase</fullName>
    </submittedName>
</protein>
<dbReference type="Pfam" id="PF00583">
    <property type="entry name" value="Acetyltransf_1"/>
    <property type="match status" value="1"/>
</dbReference>
<dbReference type="InterPro" id="IPR016181">
    <property type="entry name" value="Acyl_CoA_acyltransferase"/>
</dbReference>
<evidence type="ECO:0000256" key="2">
    <source>
        <dbReference type="ARBA" id="ARBA00023315"/>
    </source>
</evidence>
<organism evidence="4 5">
    <name type="scientific">Deinococcus wulumuqiensis</name>
    <dbReference type="NCBI Taxonomy" id="980427"/>
    <lineage>
        <taxon>Bacteria</taxon>
        <taxon>Thermotogati</taxon>
        <taxon>Deinococcota</taxon>
        <taxon>Deinococci</taxon>
        <taxon>Deinococcales</taxon>
        <taxon>Deinococcaceae</taxon>
        <taxon>Deinococcus</taxon>
    </lineage>
</organism>
<dbReference type="AlphaFoldDB" id="A0A345IGE3"/>
<dbReference type="PANTHER" id="PTHR43877:SF1">
    <property type="entry name" value="ACETYLTRANSFERASE"/>
    <property type="match status" value="1"/>
</dbReference>
<name>A0A345IGE3_9DEIO</name>
<dbReference type="KEGG" id="dwu:DVJ83_05835"/>
<feature type="domain" description="N-acetyltransferase" evidence="3">
    <location>
        <begin position="172"/>
        <end position="319"/>
    </location>
</feature>
<keyword evidence="2" id="KW-0012">Acyltransferase</keyword>
<evidence type="ECO:0000259" key="3">
    <source>
        <dbReference type="PROSITE" id="PS51186"/>
    </source>
</evidence>
<dbReference type="SUPFAM" id="SSF55729">
    <property type="entry name" value="Acyl-CoA N-acyltransferases (Nat)"/>
    <property type="match status" value="2"/>
</dbReference>
<dbReference type="STRING" id="1288484.GCA_000348665_00633"/>
<dbReference type="EMBL" id="CP031158">
    <property type="protein sequence ID" value="AXG98765.1"/>
    <property type="molecule type" value="Genomic_DNA"/>
</dbReference>
<dbReference type="PANTHER" id="PTHR43877">
    <property type="entry name" value="AMINOALKYLPHOSPHONATE N-ACETYLTRANSFERASE-RELATED-RELATED"/>
    <property type="match status" value="1"/>
</dbReference>
<dbReference type="PROSITE" id="PS51186">
    <property type="entry name" value="GNAT"/>
    <property type="match status" value="1"/>
</dbReference>
<dbReference type="InterPro" id="IPR050832">
    <property type="entry name" value="Bact_Acetyltransf"/>
</dbReference>